<organism evidence="3 4">
    <name type="scientific">Luteipulveratus halotolerans</name>
    <dbReference type="NCBI Taxonomy" id="1631356"/>
    <lineage>
        <taxon>Bacteria</taxon>
        <taxon>Bacillati</taxon>
        <taxon>Actinomycetota</taxon>
        <taxon>Actinomycetes</taxon>
        <taxon>Micrococcales</taxon>
        <taxon>Dermacoccaceae</taxon>
        <taxon>Luteipulveratus</taxon>
    </lineage>
</organism>
<dbReference type="PATRIC" id="fig|1631356.3.peg.1220"/>
<dbReference type="Proteomes" id="UP000037397">
    <property type="component" value="Unassembled WGS sequence"/>
</dbReference>
<keyword evidence="1" id="KW-0732">Signal</keyword>
<evidence type="ECO:0000313" key="4">
    <source>
        <dbReference type="Proteomes" id="UP000037397"/>
    </source>
</evidence>
<sequence length="214" mass="20796">MQQHGAFSQRTKTTTTRRLGGLAAATACVAALGLSGPATAQASSSGPSVSAGPVTLQYSCKLTDLGTVFNDPWTAEVSADLPTEVAAGASVPGPAVTAKVTTGADAADQLRALNVKTLEGTSAAGYSLAGAVTSPGARTASLTVPQVAVPDTGVVTTTASGTGAAETAASTPGTITVSVGDFTADLTTDSGFVAHVGCTLNPDQDATLGTISVV</sequence>
<evidence type="ECO:0000313" key="3">
    <source>
        <dbReference type="EMBL" id="KNX36859.1"/>
    </source>
</evidence>
<evidence type="ECO:0000259" key="2">
    <source>
        <dbReference type="Pfam" id="PF20611"/>
    </source>
</evidence>
<dbReference type="STRING" id="1631356.VV01_06370"/>
<evidence type="ECO:0000256" key="1">
    <source>
        <dbReference type="SAM" id="SignalP"/>
    </source>
</evidence>
<protein>
    <recommendedName>
        <fullName evidence="2">DUF6801 domain-containing protein</fullName>
    </recommendedName>
</protein>
<accession>A0A0L6CGK9</accession>
<gene>
    <name evidence="3" type="ORF">VV01_06370</name>
</gene>
<dbReference type="AlphaFoldDB" id="A0A0L6CGK9"/>
<feature type="domain" description="DUF6801" evidence="2">
    <location>
        <begin position="57"/>
        <end position="209"/>
    </location>
</feature>
<dbReference type="OrthoDB" id="5149549at2"/>
<comment type="caution">
    <text evidence="3">The sequence shown here is derived from an EMBL/GenBank/DDBJ whole genome shotgun (WGS) entry which is preliminary data.</text>
</comment>
<dbReference type="EMBL" id="LAIR01000002">
    <property type="protein sequence ID" value="KNX36859.1"/>
    <property type="molecule type" value="Genomic_DNA"/>
</dbReference>
<keyword evidence="4" id="KW-1185">Reference proteome</keyword>
<proteinExistence type="predicted"/>
<dbReference type="RefSeq" id="WP_050669155.1">
    <property type="nucleotide sequence ID" value="NZ_LAIR01000002.1"/>
</dbReference>
<name>A0A0L6CGK9_9MICO</name>
<feature type="signal peptide" evidence="1">
    <location>
        <begin position="1"/>
        <end position="40"/>
    </location>
</feature>
<feature type="chain" id="PRO_5039647105" description="DUF6801 domain-containing protein" evidence="1">
    <location>
        <begin position="41"/>
        <end position="214"/>
    </location>
</feature>
<dbReference type="InterPro" id="IPR046542">
    <property type="entry name" value="DUF6801"/>
</dbReference>
<dbReference type="Pfam" id="PF20611">
    <property type="entry name" value="DUF6801"/>
    <property type="match status" value="1"/>
</dbReference>
<reference evidence="4" key="1">
    <citation type="submission" date="2015-03" db="EMBL/GenBank/DDBJ databases">
        <title>Luteipulveratus halotolerans sp. nov., a novel actinobacterium (Dermacoccaceae) from Sarawak, Malaysia.</title>
        <authorList>
            <person name="Juboi H."/>
            <person name="Basik A."/>
            <person name="Shamsul S.S."/>
            <person name="Arnold P."/>
            <person name="Schmitt E.K."/>
            <person name="Sanglier J.-J."/>
            <person name="Yeo T."/>
        </authorList>
    </citation>
    <scope>NUCLEOTIDE SEQUENCE [LARGE SCALE GENOMIC DNA]</scope>
    <source>
        <strain evidence="4">C296001</strain>
    </source>
</reference>